<evidence type="ECO:0000313" key="3">
    <source>
        <dbReference type="Proteomes" id="UP001627154"/>
    </source>
</evidence>
<feature type="region of interest" description="Disordered" evidence="1">
    <location>
        <begin position="501"/>
        <end position="565"/>
    </location>
</feature>
<feature type="compositionally biased region" description="Polar residues" evidence="1">
    <location>
        <begin position="598"/>
        <end position="662"/>
    </location>
</feature>
<evidence type="ECO:0000313" key="2">
    <source>
        <dbReference type="EMBL" id="KAL3386796.1"/>
    </source>
</evidence>
<reference evidence="2 3" key="1">
    <citation type="journal article" date="2024" name="bioRxiv">
        <title>A reference genome for Trichogramma kaykai: A tiny desert-dwelling parasitoid wasp with competing sex-ratio distorters.</title>
        <authorList>
            <person name="Culotta J."/>
            <person name="Lindsey A.R."/>
        </authorList>
    </citation>
    <scope>NUCLEOTIDE SEQUENCE [LARGE SCALE GENOMIC DNA]</scope>
    <source>
        <strain evidence="2 3">KSX58</strain>
    </source>
</reference>
<feature type="region of interest" description="Disordered" evidence="1">
    <location>
        <begin position="412"/>
        <end position="431"/>
    </location>
</feature>
<feature type="region of interest" description="Disordered" evidence="1">
    <location>
        <begin position="586"/>
        <end position="663"/>
    </location>
</feature>
<feature type="region of interest" description="Disordered" evidence="1">
    <location>
        <begin position="685"/>
        <end position="733"/>
    </location>
</feature>
<gene>
    <name evidence="2" type="ORF">TKK_017842</name>
</gene>
<organism evidence="2 3">
    <name type="scientific">Trichogramma kaykai</name>
    <dbReference type="NCBI Taxonomy" id="54128"/>
    <lineage>
        <taxon>Eukaryota</taxon>
        <taxon>Metazoa</taxon>
        <taxon>Ecdysozoa</taxon>
        <taxon>Arthropoda</taxon>
        <taxon>Hexapoda</taxon>
        <taxon>Insecta</taxon>
        <taxon>Pterygota</taxon>
        <taxon>Neoptera</taxon>
        <taxon>Endopterygota</taxon>
        <taxon>Hymenoptera</taxon>
        <taxon>Apocrita</taxon>
        <taxon>Proctotrupomorpha</taxon>
        <taxon>Chalcidoidea</taxon>
        <taxon>Trichogrammatidae</taxon>
        <taxon>Trichogramma</taxon>
    </lineage>
</organism>
<feature type="region of interest" description="Disordered" evidence="1">
    <location>
        <begin position="445"/>
        <end position="464"/>
    </location>
</feature>
<feature type="compositionally biased region" description="Basic residues" evidence="1">
    <location>
        <begin position="57"/>
        <end position="66"/>
    </location>
</feature>
<name>A0ABD2W1R7_9HYME</name>
<dbReference type="Proteomes" id="UP001627154">
    <property type="component" value="Unassembled WGS sequence"/>
</dbReference>
<feature type="compositionally biased region" description="Polar residues" evidence="1">
    <location>
        <begin position="545"/>
        <end position="556"/>
    </location>
</feature>
<proteinExistence type="predicted"/>
<sequence length="790" mass="88912">MSRVSDSEGQSSDEVDEQLHVEDDVEDEDETGEDEADEDEADEDEADEVSEDDEPVKKKRTRKTGRKNVVPEDKKEVVSPYFFHGYFNTYPLRAFRVAVALRQQLGPYDFASPIVINCLSNMAMRVIAYGYTKGLPEPSVRELPAKIVDGDKILRKNRKDLNALKRNSTLTLLNLVTDMYIPWISVSLLSTTYTIVHMLYKWKTSIVCEDTDPEQAAVMKAAWKKLLIAEELTFDDINLLVHVLVFRKADKGYLPDDASLERFKYPRRLTNKEVTRLRSQFGGVACRAELMAIASYPAFYGLHDKLDRETAMFQFCTLAYQNPWNRPFIAPERAQVFQGPVKEHPRHNMAANLHGRPIIPPTKRTKRQREAADVNIVVSDENDLEVPFPDEINDAGDGSDTENLVIREEIKTTGKSSKASRAKATVKSIPKADKKANLPLKKRPRRCMSTSTPRADDPASPVLPVAADDREGKVVETPKRTIRMLSDLKLAGDRKILIAARSAKPSSSKKPALKSRGVTNTLSPSAKNNVPAADPSLENLEEFSPQKNVSPVNVSNRPGRAASTPPIENAKIKDLKITNPIKRHIKNHDELKREIPRTSDNARTSDNVSSSVNARTSVRARTSDNVSSSVKARTSVNARTSDNASSSVNARMSDNASSSVNARMSDKKKISMMTTRWTRATKIRTRATRRRTRATRRRTRATRKKTRAMRRTTRATRKKTRATRRKTRATRKRTRATTIMTWRAKTAATQRPVKGIVEKNNVAKRYVGNANGDFVMRNFTRKSVNAIIVE</sequence>
<feature type="region of interest" description="Disordered" evidence="1">
    <location>
        <begin position="1"/>
        <end position="68"/>
    </location>
</feature>
<feature type="compositionally biased region" description="Low complexity" evidence="1">
    <location>
        <begin position="501"/>
        <end position="516"/>
    </location>
</feature>
<feature type="compositionally biased region" description="Basic and acidic residues" evidence="1">
    <location>
        <begin position="587"/>
        <end position="597"/>
    </location>
</feature>
<evidence type="ECO:0000256" key="1">
    <source>
        <dbReference type="SAM" id="MobiDB-lite"/>
    </source>
</evidence>
<dbReference type="AlphaFoldDB" id="A0ABD2W1R7"/>
<dbReference type="EMBL" id="JBJJXI010000144">
    <property type="protein sequence ID" value="KAL3386796.1"/>
    <property type="molecule type" value="Genomic_DNA"/>
</dbReference>
<feature type="compositionally biased region" description="Acidic residues" evidence="1">
    <location>
        <begin position="23"/>
        <end position="54"/>
    </location>
</feature>
<protein>
    <submittedName>
        <fullName evidence="2">Uncharacterized protein</fullName>
    </submittedName>
</protein>
<feature type="compositionally biased region" description="Polar residues" evidence="1">
    <location>
        <begin position="517"/>
        <end position="528"/>
    </location>
</feature>
<comment type="caution">
    <text evidence="2">The sequence shown here is derived from an EMBL/GenBank/DDBJ whole genome shotgun (WGS) entry which is preliminary data.</text>
</comment>
<accession>A0ABD2W1R7</accession>
<keyword evidence="3" id="KW-1185">Reference proteome</keyword>